<reference evidence="3" key="1">
    <citation type="submission" date="2018-06" db="EMBL/GenBank/DDBJ databases">
        <authorList>
            <person name="Zhirakovskaya E."/>
        </authorList>
    </citation>
    <scope>NUCLEOTIDE SEQUENCE</scope>
</reference>
<name>A0A3B0Y5U3_9ZZZZ</name>
<dbReference type="AlphaFoldDB" id="A0A3B0Y5U3"/>
<organism evidence="3">
    <name type="scientific">hydrothermal vent metagenome</name>
    <dbReference type="NCBI Taxonomy" id="652676"/>
    <lineage>
        <taxon>unclassified sequences</taxon>
        <taxon>metagenomes</taxon>
        <taxon>ecological metagenomes</taxon>
    </lineage>
</organism>
<dbReference type="InterPro" id="IPR010269">
    <property type="entry name" value="T6SS_TssC-like"/>
</dbReference>
<gene>
    <name evidence="3" type="ORF">MNBD_GAMMA12-1827</name>
</gene>
<evidence type="ECO:0000259" key="1">
    <source>
        <dbReference type="Pfam" id="PF05943"/>
    </source>
</evidence>
<dbReference type="InterPro" id="IPR044032">
    <property type="entry name" value="TssC1_C"/>
</dbReference>
<feature type="non-terminal residue" evidence="3">
    <location>
        <position position="1"/>
    </location>
</feature>
<evidence type="ECO:0000313" key="3">
    <source>
        <dbReference type="EMBL" id="VAW76148.1"/>
    </source>
</evidence>
<dbReference type="Pfam" id="PF18945">
    <property type="entry name" value="VipB_2"/>
    <property type="match status" value="1"/>
</dbReference>
<evidence type="ECO:0000259" key="2">
    <source>
        <dbReference type="Pfam" id="PF18945"/>
    </source>
</evidence>
<sequence>VYVDDYDTPGGEPVSVMITNYEFGREAPDIGLLTDLSRIAAAAHCPVLGAAGHKFFGKSSVDELPKIHDLANYMERAEYLRWKGFRESEDSRYVGLCLPRFLLRLPYGAENPVRAFNYEEHVDDEGHQNFLWGNATFALAVNIARSFKENGWAVNIRGPEAGGKVEALPIHLYDAGRGLQSKIPTEIIIPETRELEFANAGFIPLSYYKNSDYACFFSANSTQKPALYTTDEATANSRINSRLPYIFLVSRLAHYLKVLQRENIGSTKDKTALESELNNWLGTLVTEMVGAPPELIATHPLRAAKIIVEEIPDNPGFFKCDLQVMPHFQIEGIDIRLSLVAQLPKDS</sequence>
<dbReference type="PANTHER" id="PTHR35565:SF1">
    <property type="entry name" value="TYPE VI SECRETION SYSTEM CONTRACTILE SHEATH LARGE SUBUNIT"/>
    <property type="match status" value="1"/>
</dbReference>
<feature type="domain" description="TssC1 C-terminal" evidence="2">
    <location>
        <begin position="232"/>
        <end position="343"/>
    </location>
</feature>
<dbReference type="PANTHER" id="PTHR35565">
    <property type="entry name" value="CYTOPLASMIC PROTEIN-RELATED"/>
    <property type="match status" value="1"/>
</dbReference>
<feature type="domain" description="TssC1 N-terminal" evidence="1">
    <location>
        <begin position="1"/>
        <end position="223"/>
    </location>
</feature>
<proteinExistence type="predicted"/>
<dbReference type="NCBIfam" id="TIGR03355">
    <property type="entry name" value="VI_chp_2"/>
    <property type="match status" value="1"/>
</dbReference>
<protein>
    <submittedName>
        <fullName evidence="3">Uncharacterized protein ImpC</fullName>
    </submittedName>
</protein>
<dbReference type="InterPro" id="IPR044031">
    <property type="entry name" value="TssC1_N"/>
</dbReference>
<dbReference type="Pfam" id="PF05943">
    <property type="entry name" value="VipB"/>
    <property type="match status" value="1"/>
</dbReference>
<dbReference type="EMBL" id="UOFL01000101">
    <property type="protein sequence ID" value="VAW76148.1"/>
    <property type="molecule type" value="Genomic_DNA"/>
</dbReference>
<accession>A0A3B0Y5U3</accession>